<dbReference type="InterPro" id="IPR015868">
    <property type="entry name" value="Glutaminase"/>
</dbReference>
<proteinExistence type="inferred from homology"/>
<evidence type="ECO:0000313" key="5">
    <source>
        <dbReference type="EMBL" id="CAJ0586800.1"/>
    </source>
</evidence>
<dbReference type="EMBL" id="CATQJA010002709">
    <property type="protein sequence ID" value="CAJ0586800.1"/>
    <property type="molecule type" value="Genomic_DNA"/>
</dbReference>
<gene>
    <name evidence="5" type="ORF">MSPICULIGERA_LOCUS24785</name>
</gene>
<keyword evidence="6" id="KW-1185">Reference proteome</keyword>
<dbReference type="AlphaFoldDB" id="A0AA36DFN4"/>
<comment type="similarity">
    <text evidence="1">Belongs to the glutaminase family.</text>
</comment>
<accession>A0AA36DFN4</accession>
<evidence type="ECO:0000256" key="4">
    <source>
        <dbReference type="ARBA" id="ARBA00049534"/>
    </source>
</evidence>
<dbReference type="PANTHER" id="PTHR12544:SF7">
    <property type="entry name" value="GLUTAMINASE 2-RELATED"/>
    <property type="match status" value="1"/>
</dbReference>
<dbReference type="Proteomes" id="UP001177023">
    <property type="component" value="Unassembled WGS sequence"/>
</dbReference>
<evidence type="ECO:0000256" key="1">
    <source>
        <dbReference type="ARBA" id="ARBA00011076"/>
    </source>
</evidence>
<dbReference type="SUPFAM" id="SSF56601">
    <property type="entry name" value="beta-lactamase/transpeptidase-like"/>
    <property type="match status" value="1"/>
</dbReference>
<name>A0AA36DFN4_9BILA</name>
<dbReference type="GO" id="GO:0004359">
    <property type="term" value="F:glutaminase activity"/>
    <property type="evidence" value="ECO:0007669"/>
    <property type="project" value="UniProtKB-EC"/>
</dbReference>
<evidence type="ECO:0000256" key="3">
    <source>
        <dbReference type="ARBA" id="ARBA00022801"/>
    </source>
</evidence>
<dbReference type="InterPro" id="IPR012338">
    <property type="entry name" value="Beta-lactam/transpept-like"/>
</dbReference>
<reference evidence="5" key="1">
    <citation type="submission" date="2023-06" db="EMBL/GenBank/DDBJ databases">
        <authorList>
            <person name="Delattre M."/>
        </authorList>
    </citation>
    <scope>NUCLEOTIDE SEQUENCE</scope>
    <source>
        <strain evidence="5">AF72</strain>
    </source>
</reference>
<evidence type="ECO:0000313" key="6">
    <source>
        <dbReference type="Proteomes" id="UP001177023"/>
    </source>
</evidence>
<sequence>MPSLVETLDFYFQLCSLEVTCETMSVMAATLANGGTCLDPGRCIAPNACRDVLSLMYSCGMYDASGQFTFSVGLPAKSGVSGILIVVVPNVMGIALWSPPLDKMGNSCRGVAFPRELVAQFNFHNYDCLLHTEITKFDPRRHDNRKQ</sequence>
<dbReference type="GO" id="GO:0006537">
    <property type="term" value="P:glutamate biosynthetic process"/>
    <property type="evidence" value="ECO:0007669"/>
    <property type="project" value="TreeGrafter"/>
</dbReference>
<feature type="non-terminal residue" evidence="5">
    <location>
        <position position="1"/>
    </location>
</feature>
<dbReference type="Pfam" id="PF04960">
    <property type="entry name" value="Glutaminase"/>
    <property type="match status" value="1"/>
</dbReference>
<comment type="catalytic activity">
    <reaction evidence="4">
        <text>L-glutamine + H2O = L-glutamate + NH4(+)</text>
        <dbReference type="Rhea" id="RHEA:15889"/>
        <dbReference type="ChEBI" id="CHEBI:15377"/>
        <dbReference type="ChEBI" id="CHEBI:28938"/>
        <dbReference type="ChEBI" id="CHEBI:29985"/>
        <dbReference type="ChEBI" id="CHEBI:58359"/>
        <dbReference type="EC" id="3.5.1.2"/>
    </reaction>
</comment>
<dbReference type="GO" id="GO:0006543">
    <property type="term" value="P:L-glutamine catabolic process"/>
    <property type="evidence" value="ECO:0007669"/>
    <property type="project" value="TreeGrafter"/>
</dbReference>
<protein>
    <recommendedName>
        <fullName evidence="2">glutaminase</fullName>
        <ecNumber evidence="2">3.5.1.2</ecNumber>
    </recommendedName>
</protein>
<comment type="caution">
    <text evidence="5">The sequence shown here is derived from an EMBL/GenBank/DDBJ whole genome shotgun (WGS) entry which is preliminary data.</text>
</comment>
<dbReference type="PANTHER" id="PTHR12544">
    <property type="entry name" value="GLUTAMINASE"/>
    <property type="match status" value="1"/>
</dbReference>
<keyword evidence="3" id="KW-0378">Hydrolase</keyword>
<evidence type="ECO:0000256" key="2">
    <source>
        <dbReference type="ARBA" id="ARBA00012918"/>
    </source>
</evidence>
<dbReference type="EC" id="3.5.1.2" evidence="2"/>
<organism evidence="5 6">
    <name type="scientific">Mesorhabditis spiculigera</name>
    <dbReference type="NCBI Taxonomy" id="96644"/>
    <lineage>
        <taxon>Eukaryota</taxon>
        <taxon>Metazoa</taxon>
        <taxon>Ecdysozoa</taxon>
        <taxon>Nematoda</taxon>
        <taxon>Chromadorea</taxon>
        <taxon>Rhabditida</taxon>
        <taxon>Rhabditina</taxon>
        <taxon>Rhabditomorpha</taxon>
        <taxon>Rhabditoidea</taxon>
        <taxon>Rhabditidae</taxon>
        <taxon>Mesorhabditinae</taxon>
        <taxon>Mesorhabditis</taxon>
    </lineage>
</organism>
<dbReference type="Gene3D" id="3.40.710.10">
    <property type="entry name" value="DD-peptidase/beta-lactamase superfamily"/>
    <property type="match status" value="1"/>
</dbReference>